<evidence type="ECO:0000313" key="3">
    <source>
        <dbReference type="Proteomes" id="UP000002640"/>
    </source>
</evidence>
<feature type="compositionally biased region" description="Polar residues" evidence="1">
    <location>
        <begin position="315"/>
        <end position="339"/>
    </location>
</feature>
<feature type="compositionally biased region" description="Low complexity" evidence="1">
    <location>
        <begin position="23"/>
        <end position="40"/>
    </location>
</feature>
<evidence type="ECO:0000256" key="1">
    <source>
        <dbReference type="SAM" id="MobiDB-lite"/>
    </source>
</evidence>
<sequence length="358" mass="38542">MTHAAPRSPAPRPARATDGSTVEAEAPAFSPSSSLSAAAPRHARPREPPPLERAVVSRTRFHITLPSPPSPSKAAAGGGEADQRGWSSPHGEPYRPLGRPELKLKFSPQLVYGVSPMMQNAHRMRAIEGSGGAGGSNMGGSANSGSEKDKELREPSSCTTTGGTGAPLTTLVDQFVTSLTSRRRPLDERQVKLAHRLQANVGGFSPEKVRGLHRRKPQLQEQDHEPTGGEHSYYNSPRGDTSYQLLREAIDEGTSRLRSSRNGTSFLQKLPPSDLHGLQELQEQYLRARTKTAQLLSRGSGGGTRTSPRVLVGSKTYNDEATTTHRAQVNRNDGTSQGHSESEDGGAPCAHLTDVYRR</sequence>
<protein>
    <submittedName>
        <fullName evidence="2">Uncharacterized protein</fullName>
    </submittedName>
</protein>
<reference evidence="2 3" key="1">
    <citation type="journal article" date="2006" name="Science">
        <title>Phytophthora genome sequences uncover evolutionary origins and mechanisms of pathogenesis.</title>
        <authorList>
            <person name="Tyler B.M."/>
            <person name="Tripathy S."/>
            <person name="Zhang X."/>
            <person name="Dehal P."/>
            <person name="Jiang R.H."/>
            <person name="Aerts A."/>
            <person name="Arredondo F.D."/>
            <person name="Baxter L."/>
            <person name="Bensasson D."/>
            <person name="Beynon J.L."/>
            <person name="Chapman J."/>
            <person name="Damasceno C.M."/>
            <person name="Dorrance A.E."/>
            <person name="Dou D."/>
            <person name="Dickerman A.W."/>
            <person name="Dubchak I.L."/>
            <person name="Garbelotto M."/>
            <person name="Gijzen M."/>
            <person name="Gordon S.G."/>
            <person name="Govers F."/>
            <person name="Grunwald N.J."/>
            <person name="Huang W."/>
            <person name="Ivors K.L."/>
            <person name="Jones R.W."/>
            <person name="Kamoun S."/>
            <person name="Krampis K."/>
            <person name="Lamour K.H."/>
            <person name="Lee M.K."/>
            <person name="McDonald W.H."/>
            <person name="Medina M."/>
            <person name="Meijer H.J."/>
            <person name="Nordberg E.K."/>
            <person name="Maclean D.J."/>
            <person name="Ospina-Giraldo M.D."/>
            <person name="Morris P.F."/>
            <person name="Phuntumart V."/>
            <person name="Putnam N.H."/>
            <person name="Rash S."/>
            <person name="Rose J.K."/>
            <person name="Sakihama Y."/>
            <person name="Salamov A.A."/>
            <person name="Savidor A."/>
            <person name="Scheuring C.F."/>
            <person name="Smith B.M."/>
            <person name="Sobral B.W."/>
            <person name="Terry A."/>
            <person name="Torto-Alalibo T.A."/>
            <person name="Win J."/>
            <person name="Xu Z."/>
            <person name="Zhang H."/>
            <person name="Grigoriev I.V."/>
            <person name="Rokhsar D.S."/>
            <person name="Boore J.L."/>
        </authorList>
    </citation>
    <scope>NUCLEOTIDE SEQUENCE [LARGE SCALE GENOMIC DNA]</scope>
    <source>
        <strain evidence="2 3">P6497</strain>
    </source>
</reference>
<proteinExistence type="predicted"/>
<dbReference type="RefSeq" id="XP_009525628.1">
    <property type="nucleotide sequence ID" value="XM_009527333.1"/>
</dbReference>
<feature type="region of interest" description="Disordered" evidence="1">
    <location>
        <begin position="295"/>
        <end position="358"/>
    </location>
</feature>
<organism evidence="2 3">
    <name type="scientific">Phytophthora sojae (strain P6497)</name>
    <name type="common">Soybean stem and root rot agent</name>
    <name type="synonym">Phytophthora megasperma f. sp. glycines</name>
    <dbReference type="NCBI Taxonomy" id="1094619"/>
    <lineage>
        <taxon>Eukaryota</taxon>
        <taxon>Sar</taxon>
        <taxon>Stramenopiles</taxon>
        <taxon>Oomycota</taxon>
        <taxon>Peronosporomycetes</taxon>
        <taxon>Peronosporales</taxon>
        <taxon>Peronosporaceae</taxon>
        <taxon>Phytophthora</taxon>
    </lineage>
</organism>
<feature type="region of interest" description="Disordered" evidence="1">
    <location>
        <begin position="126"/>
        <end position="168"/>
    </location>
</feature>
<feature type="compositionally biased region" description="Gly residues" evidence="1">
    <location>
        <begin position="129"/>
        <end position="138"/>
    </location>
</feature>
<dbReference type="OMA" id="RTRFHIT"/>
<name>G4ZEP7_PHYSP</name>
<evidence type="ECO:0000313" key="2">
    <source>
        <dbReference type="EMBL" id="EGZ16570.1"/>
    </source>
</evidence>
<dbReference type="Proteomes" id="UP000002640">
    <property type="component" value="Unassembled WGS sequence"/>
</dbReference>
<dbReference type="KEGG" id="psoj:PHYSODRAFT_254554"/>
<feature type="region of interest" description="Disordered" evidence="1">
    <location>
        <begin position="207"/>
        <end position="239"/>
    </location>
</feature>
<gene>
    <name evidence="2" type="ORF">PHYSODRAFT_254554</name>
</gene>
<feature type="region of interest" description="Disordered" evidence="1">
    <location>
        <begin position="1"/>
        <end position="101"/>
    </location>
</feature>
<dbReference type="InParanoid" id="G4ZEP7"/>
<accession>G4ZEP7</accession>
<dbReference type="GeneID" id="20638513"/>
<dbReference type="EMBL" id="JH159154">
    <property type="protein sequence ID" value="EGZ16570.1"/>
    <property type="molecule type" value="Genomic_DNA"/>
</dbReference>
<dbReference type="AlphaFoldDB" id="G4ZEP7"/>
<keyword evidence="3" id="KW-1185">Reference proteome</keyword>